<keyword evidence="4" id="KW-1185">Reference proteome</keyword>
<evidence type="ECO:0000313" key="4">
    <source>
        <dbReference type="Proteomes" id="UP000198539"/>
    </source>
</evidence>
<dbReference type="PANTHER" id="PTHR30469">
    <property type="entry name" value="MULTIDRUG RESISTANCE PROTEIN MDTA"/>
    <property type="match status" value="1"/>
</dbReference>
<dbReference type="STRING" id="564137.SAMN04488238_103296"/>
<name>A0A1H2W7P0_9RHOB</name>
<dbReference type="InterPro" id="IPR058792">
    <property type="entry name" value="Beta-barrel_RND_2"/>
</dbReference>
<reference evidence="3 4" key="1">
    <citation type="submission" date="2016-10" db="EMBL/GenBank/DDBJ databases">
        <authorList>
            <person name="de Groot N.N."/>
        </authorList>
    </citation>
    <scope>NUCLEOTIDE SEQUENCE [LARGE SCALE GENOMIC DNA]</scope>
    <source>
        <strain evidence="3 4">CGMCC 1.8894</strain>
    </source>
</reference>
<dbReference type="GO" id="GO:1990281">
    <property type="term" value="C:efflux pump complex"/>
    <property type="evidence" value="ECO:0007669"/>
    <property type="project" value="TreeGrafter"/>
</dbReference>
<dbReference type="Gene3D" id="2.40.50.100">
    <property type="match status" value="1"/>
</dbReference>
<evidence type="ECO:0000313" key="3">
    <source>
        <dbReference type="EMBL" id="SDW76703.1"/>
    </source>
</evidence>
<dbReference type="PANTHER" id="PTHR30469:SF29">
    <property type="entry name" value="BLR2860 PROTEIN"/>
    <property type="match status" value="1"/>
</dbReference>
<dbReference type="GO" id="GO:0015562">
    <property type="term" value="F:efflux transmembrane transporter activity"/>
    <property type="evidence" value="ECO:0007669"/>
    <property type="project" value="TreeGrafter"/>
</dbReference>
<dbReference type="Gene3D" id="2.40.420.20">
    <property type="match status" value="1"/>
</dbReference>
<evidence type="ECO:0000259" key="2">
    <source>
        <dbReference type="Pfam" id="PF25954"/>
    </source>
</evidence>
<dbReference type="InterPro" id="IPR006143">
    <property type="entry name" value="RND_pump_MFP"/>
</dbReference>
<dbReference type="NCBIfam" id="TIGR01730">
    <property type="entry name" value="RND_mfp"/>
    <property type="match status" value="1"/>
</dbReference>
<dbReference type="AlphaFoldDB" id="A0A1H2W7P0"/>
<sequence>MCDGGNLNGLVQRIYEVATIAACLSESHRTIMRIVPLITALTITGSLYLLVMEREALLAFASTATAEDTPGDAAAVTADATGTEAPPRVAVVAQRTTASEVENTVLLRGRTEAARQVEIRAETGGLIASTPLRRGSHVTAGDPLCVLSPGTRQAALAEAEARLAEAEINFNAAQRLSEGGFASQTRAASARATLQGAQAGVEAATQELNRLTMVAPFDGLLETDTAELGALLQPGGLCATLIQLDPMKLVGFVPETQVDRIEIGTTAGARLSGGRDVLGRVSFLSRSADPATRTFRVEVTVPNADMSIRDGQSADMMISATGDMAHLIPGSALTLNNEGQLGLRLLDDDDIVTFTTVQVIRDTANGVWVGGLPDEATVIVLGQEYVSEGVQVDVTYRGNDAAEGLGQ</sequence>
<dbReference type="EMBL" id="FNOM01000003">
    <property type="protein sequence ID" value="SDW76703.1"/>
    <property type="molecule type" value="Genomic_DNA"/>
</dbReference>
<evidence type="ECO:0000256" key="1">
    <source>
        <dbReference type="ARBA" id="ARBA00009477"/>
    </source>
</evidence>
<dbReference type="SUPFAM" id="SSF111369">
    <property type="entry name" value="HlyD-like secretion proteins"/>
    <property type="match status" value="1"/>
</dbReference>
<dbReference type="Proteomes" id="UP000198539">
    <property type="component" value="Unassembled WGS sequence"/>
</dbReference>
<comment type="similarity">
    <text evidence="1">Belongs to the membrane fusion protein (MFP) (TC 8.A.1) family.</text>
</comment>
<dbReference type="Gene3D" id="2.40.30.170">
    <property type="match status" value="1"/>
</dbReference>
<gene>
    <name evidence="3" type="ORF">SAMN04488238_103296</name>
</gene>
<organism evidence="3 4">
    <name type="scientific">Roseicitreum antarcticum</name>
    <dbReference type="NCBI Taxonomy" id="564137"/>
    <lineage>
        <taxon>Bacteria</taxon>
        <taxon>Pseudomonadati</taxon>
        <taxon>Pseudomonadota</taxon>
        <taxon>Alphaproteobacteria</taxon>
        <taxon>Rhodobacterales</taxon>
        <taxon>Paracoccaceae</taxon>
        <taxon>Roseicitreum</taxon>
    </lineage>
</organism>
<feature type="domain" description="CusB-like beta-barrel" evidence="2">
    <location>
        <begin position="253"/>
        <end position="320"/>
    </location>
</feature>
<proteinExistence type="inferred from homology"/>
<protein>
    <submittedName>
        <fullName evidence="3">Membrane fusion protein, multidrug efflux system</fullName>
    </submittedName>
</protein>
<dbReference type="Gene3D" id="1.10.287.470">
    <property type="entry name" value="Helix hairpin bin"/>
    <property type="match status" value="1"/>
</dbReference>
<accession>A0A1H2W7P0</accession>
<dbReference type="Pfam" id="PF25954">
    <property type="entry name" value="Beta-barrel_RND_2"/>
    <property type="match status" value="1"/>
</dbReference>